<dbReference type="InterPro" id="IPR029071">
    <property type="entry name" value="Ubiquitin-like_domsf"/>
</dbReference>
<evidence type="ECO:0000256" key="4">
    <source>
        <dbReference type="ARBA" id="ARBA00022490"/>
    </source>
</evidence>
<accession>A0A8H5F5A1</accession>
<evidence type="ECO:0000256" key="5">
    <source>
        <dbReference type="ARBA" id="ARBA00022499"/>
    </source>
</evidence>
<evidence type="ECO:0000313" key="11">
    <source>
        <dbReference type="EMBL" id="KAF5324087.1"/>
    </source>
</evidence>
<evidence type="ECO:0000256" key="2">
    <source>
        <dbReference type="ARBA" id="ARBA00004496"/>
    </source>
</evidence>
<keyword evidence="6" id="KW-0677">Repeat</keyword>
<keyword evidence="4" id="KW-0963">Cytoplasm</keyword>
<keyword evidence="12" id="KW-1185">Reference proteome</keyword>
<organism evidence="11 12">
    <name type="scientific">Psilocybe cf. subviscida</name>
    <dbReference type="NCBI Taxonomy" id="2480587"/>
    <lineage>
        <taxon>Eukaryota</taxon>
        <taxon>Fungi</taxon>
        <taxon>Dikarya</taxon>
        <taxon>Basidiomycota</taxon>
        <taxon>Agaricomycotina</taxon>
        <taxon>Agaricomycetes</taxon>
        <taxon>Agaricomycetidae</taxon>
        <taxon>Agaricales</taxon>
        <taxon>Agaricineae</taxon>
        <taxon>Strophariaceae</taxon>
        <taxon>Psilocybe</taxon>
    </lineage>
</organism>
<evidence type="ECO:0000259" key="10">
    <source>
        <dbReference type="PROSITE" id="PS50053"/>
    </source>
</evidence>
<sequence>MQTFVKTPAGVTITLEVESSDTIDNVEAENQVKEGTSPNYQRLIFSGRQLEDDPTRFEYNIQNESTLRLLATPNGGTITPEVASSDTSGTVKAKIHDKAGIRPANRP</sequence>
<dbReference type="Gene3D" id="3.10.20.90">
    <property type="entry name" value="Phosphatidylinositol 3-kinase Catalytic Subunit, Chain A, domain 1"/>
    <property type="match status" value="2"/>
</dbReference>
<gene>
    <name evidence="11" type="ORF">D9619_011413</name>
</gene>
<comment type="subcellular location">
    <subcellularLocation>
        <location evidence="2">Cytoplasm</location>
    </subcellularLocation>
    <subcellularLocation>
        <location evidence="1">Nucleus</location>
    </subcellularLocation>
</comment>
<feature type="region of interest" description="Disordered" evidence="9">
    <location>
        <begin position="71"/>
        <end position="107"/>
    </location>
</feature>
<dbReference type="Pfam" id="PF00240">
    <property type="entry name" value="ubiquitin"/>
    <property type="match status" value="1"/>
</dbReference>
<dbReference type="Proteomes" id="UP000567179">
    <property type="component" value="Unassembled WGS sequence"/>
</dbReference>
<evidence type="ECO:0000256" key="9">
    <source>
        <dbReference type="SAM" id="MobiDB-lite"/>
    </source>
</evidence>
<evidence type="ECO:0000256" key="6">
    <source>
        <dbReference type="ARBA" id="ARBA00022737"/>
    </source>
</evidence>
<dbReference type="SMART" id="SM00213">
    <property type="entry name" value="UBQ"/>
    <property type="match status" value="1"/>
</dbReference>
<proteinExistence type="inferred from homology"/>
<reference evidence="11 12" key="1">
    <citation type="journal article" date="2020" name="ISME J.">
        <title>Uncovering the hidden diversity of litter-decomposition mechanisms in mushroom-forming fungi.</title>
        <authorList>
            <person name="Floudas D."/>
            <person name="Bentzer J."/>
            <person name="Ahren D."/>
            <person name="Johansson T."/>
            <person name="Persson P."/>
            <person name="Tunlid A."/>
        </authorList>
    </citation>
    <scope>NUCLEOTIDE SEQUENCE [LARGE SCALE GENOMIC DNA]</scope>
    <source>
        <strain evidence="11 12">CBS 101986</strain>
    </source>
</reference>
<keyword evidence="5" id="KW-1017">Isopeptide bond</keyword>
<protein>
    <recommendedName>
        <fullName evidence="10">Ubiquitin-like domain-containing protein</fullName>
    </recommendedName>
</protein>
<dbReference type="GO" id="GO:0005634">
    <property type="term" value="C:nucleus"/>
    <property type="evidence" value="ECO:0007669"/>
    <property type="project" value="UniProtKB-SubCell"/>
</dbReference>
<dbReference type="GO" id="GO:0005737">
    <property type="term" value="C:cytoplasm"/>
    <property type="evidence" value="ECO:0007669"/>
    <property type="project" value="UniProtKB-SubCell"/>
</dbReference>
<dbReference type="InterPro" id="IPR000626">
    <property type="entry name" value="Ubiquitin-like_dom"/>
</dbReference>
<dbReference type="InterPro" id="IPR050158">
    <property type="entry name" value="Ubiquitin_ubiquitin-like"/>
</dbReference>
<evidence type="ECO:0000256" key="8">
    <source>
        <dbReference type="ARBA" id="ARBA00023242"/>
    </source>
</evidence>
<dbReference type="AlphaFoldDB" id="A0A8H5F5A1"/>
<dbReference type="SUPFAM" id="SSF54236">
    <property type="entry name" value="Ubiquitin-like"/>
    <property type="match status" value="1"/>
</dbReference>
<evidence type="ECO:0000256" key="1">
    <source>
        <dbReference type="ARBA" id="ARBA00004123"/>
    </source>
</evidence>
<dbReference type="OrthoDB" id="428577at2759"/>
<dbReference type="InterPro" id="IPR019956">
    <property type="entry name" value="Ubiquitin_dom"/>
</dbReference>
<name>A0A8H5F5A1_9AGAR</name>
<dbReference type="PANTHER" id="PTHR10666">
    <property type="entry name" value="UBIQUITIN"/>
    <property type="match status" value="1"/>
</dbReference>
<evidence type="ECO:0000313" key="12">
    <source>
        <dbReference type="Proteomes" id="UP000567179"/>
    </source>
</evidence>
<dbReference type="EMBL" id="JAACJJ010000016">
    <property type="protein sequence ID" value="KAF5324087.1"/>
    <property type="molecule type" value="Genomic_DNA"/>
</dbReference>
<feature type="compositionally biased region" description="Polar residues" evidence="9">
    <location>
        <begin position="74"/>
        <end position="90"/>
    </location>
</feature>
<evidence type="ECO:0000256" key="7">
    <source>
        <dbReference type="ARBA" id="ARBA00022843"/>
    </source>
</evidence>
<keyword evidence="7" id="KW-0832">Ubl conjugation</keyword>
<dbReference type="FunFam" id="3.10.20.90:FF:000469">
    <property type="entry name" value="Polyubiquitin-C"/>
    <property type="match status" value="1"/>
</dbReference>
<dbReference type="PRINTS" id="PR00348">
    <property type="entry name" value="UBIQUITIN"/>
</dbReference>
<keyword evidence="8" id="KW-0539">Nucleus</keyword>
<feature type="domain" description="Ubiquitin-like" evidence="10">
    <location>
        <begin position="1"/>
        <end position="76"/>
    </location>
</feature>
<evidence type="ECO:0000256" key="3">
    <source>
        <dbReference type="ARBA" id="ARBA00008430"/>
    </source>
</evidence>
<comment type="caution">
    <text evidence="11">The sequence shown here is derived from an EMBL/GenBank/DDBJ whole genome shotgun (WGS) entry which is preliminary data.</text>
</comment>
<dbReference type="PROSITE" id="PS50053">
    <property type="entry name" value="UBIQUITIN_2"/>
    <property type="match status" value="1"/>
</dbReference>
<comment type="similarity">
    <text evidence="3">Belongs to the ubiquitin family.</text>
</comment>